<dbReference type="KEGG" id="cph:Cpha266_1094"/>
<dbReference type="STRING" id="290317.Cpha266_1094"/>
<dbReference type="Proteomes" id="UP000008701">
    <property type="component" value="Chromosome"/>
</dbReference>
<dbReference type="InterPro" id="IPR050267">
    <property type="entry name" value="Anti-sigma-factor_SerPK"/>
</dbReference>
<dbReference type="HOGENOM" id="CLU_090336_11_2_10"/>
<dbReference type="InterPro" id="IPR003594">
    <property type="entry name" value="HATPase_dom"/>
</dbReference>
<keyword evidence="1 3" id="KW-0418">Kinase</keyword>
<dbReference type="eggNOG" id="COG2172">
    <property type="taxonomic scope" value="Bacteria"/>
</dbReference>
<reference evidence="3 4" key="1">
    <citation type="submission" date="2006-12" db="EMBL/GenBank/DDBJ databases">
        <title>Complete sequence of Chlorobium phaeobacteroides DSM 266.</title>
        <authorList>
            <consortium name="US DOE Joint Genome Institute"/>
            <person name="Copeland A."/>
            <person name="Lucas S."/>
            <person name="Lapidus A."/>
            <person name="Barry K."/>
            <person name="Detter J.C."/>
            <person name="Glavina del Rio T."/>
            <person name="Hammon N."/>
            <person name="Israni S."/>
            <person name="Pitluck S."/>
            <person name="Goltsman E."/>
            <person name="Schmutz J."/>
            <person name="Larimer F."/>
            <person name="Land M."/>
            <person name="Hauser L."/>
            <person name="Mikhailova N."/>
            <person name="Li T."/>
            <person name="Overmann J."/>
            <person name="Bryant D.A."/>
            <person name="Richardson P."/>
        </authorList>
    </citation>
    <scope>NUCLEOTIDE SEQUENCE [LARGE SCALE GENOMIC DNA]</scope>
    <source>
        <strain evidence="3 4">DSM 266</strain>
    </source>
</reference>
<keyword evidence="4" id="KW-1185">Reference proteome</keyword>
<dbReference type="PANTHER" id="PTHR35526:SF3">
    <property type="entry name" value="ANTI-SIGMA-F FACTOR RSBW"/>
    <property type="match status" value="1"/>
</dbReference>
<dbReference type="CDD" id="cd16936">
    <property type="entry name" value="HATPase_RsbW-like"/>
    <property type="match status" value="1"/>
</dbReference>
<dbReference type="GO" id="GO:0004674">
    <property type="term" value="F:protein serine/threonine kinase activity"/>
    <property type="evidence" value="ECO:0007669"/>
    <property type="project" value="UniProtKB-KW"/>
</dbReference>
<evidence type="ECO:0000313" key="3">
    <source>
        <dbReference type="EMBL" id="ABL65135.1"/>
    </source>
</evidence>
<dbReference type="SUPFAM" id="SSF55874">
    <property type="entry name" value="ATPase domain of HSP90 chaperone/DNA topoisomerase II/histidine kinase"/>
    <property type="match status" value="1"/>
</dbReference>
<dbReference type="OrthoDB" id="1467655at2"/>
<organism evidence="3 4">
    <name type="scientific">Chlorobium phaeobacteroides (strain DSM 266 / SMG 266 / 2430)</name>
    <dbReference type="NCBI Taxonomy" id="290317"/>
    <lineage>
        <taxon>Bacteria</taxon>
        <taxon>Pseudomonadati</taxon>
        <taxon>Chlorobiota</taxon>
        <taxon>Chlorobiia</taxon>
        <taxon>Chlorobiales</taxon>
        <taxon>Chlorobiaceae</taxon>
        <taxon>Chlorobium/Pelodictyon group</taxon>
        <taxon>Chlorobium</taxon>
    </lineage>
</organism>
<name>A1BFF8_CHLPD</name>
<accession>A1BFF8</accession>
<evidence type="ECO:0000313" key="4">
    <source>
        <dbReference type="Proteomes" id="UP000008701"/>
    </source>
</evidence>
<dbReference type="PANTHER" id="PTHR35526">
    <property type="entry name" value="ANTI-SIGMA-F FACTOR RSBW-RELATED"/>
    <property type="match status" value="1"/>
</dbReference>
<dbReference type="AlphaFoldDB" id="A1BFF8"/>
<evidence type="ECO:0000256" key="1">
    <source>
        <dbReference type="ARBA" id="ARBA00022527"/>
    </source>
</evidence>
<keyword evidence="1 3" id="KW-0808">Transferase</keyword>
<gene>
    <name evidence="3" type="ordered locus">Cpha266_1094</name>
</gene>
<dbReference type="Gene3D" id="3.30.565.10">
    <property type="entry name" value="Histidine kinase-like ATPase, C-terminal domain"/>
    <property type="match status" value="1"/>
</dbReference>
<dbReference type="Pfam" id="PF13581">
    <property type="entry name" value="HATPase_c_2"/>
    <property type="match status" value="1"/>
</dbReference>
<evidence type="ECO:0000259" key="2">
    <source>
        <dbReference type="Pfam" id="PF13581"/>
    </source>
</evidence>
<keyword evidence="1 3" id="KW-0723">Serine/threonine-protein kinase</keyword>
<proteinExistence type="predicted"/>
<feature type="domain" description="Histidine kinase/HSP90-like ATPase" evidence="2">
    <location>
        <begin position="20"/>
        <end position="142"/>
    </location>
</feature>
<protein>
    <submittedName>
        <fullName evidence="3">Putative anti-sigma regulatory factor, serine/threonine protein kinase</fullName>
    </submittedName>
</protein>
<dbReference type="EMBL" id="CP000492">
    <property type="protein sequence ID" value="ABL65135.1"/>
    <property type="molecule type" value="Genomic_DNA"/>
</dbReference>
<sequence>MDFHCLPMNVCSLLLKSRSAEYEVLRTVLRTFGEIEGYSKGFLFSLELSMKEAFVNAVSHGNMSREELFVEFVMRADSSGEQVTLEADISDSGSGFNLEQLPDPTFEGFLLRSSGRGLYIIRSIAEIVGVEVSDGRSTLKLRYTPY</sequence>
<dbReference type="InterPro" id="IPR036890">
    <property type="entry name" value="HATPase_C_sf"/>
</dbReference>